<gene>
    <name evidence="1" type="ORF">GCM10010529_10860</name>
</gene>
<name>A0ABP6LW16_9MICC</name>
<dbReference type="EMBL" id="BAAAVT010000006">
    <property type="protein sequence ID" value="GAA3058977.1"/>
    <property type="molecule type" value="Genomic_DNA"/>
</dbReference>
<organism evidence="1 2">
    <name type="scientific">Nesterenkonia aethiopica</name>
    <dbReference type="NCBI Taxonomy" id="269144"/>
    <lineage>
        <taxon>Bacteria</taxon>
        <taxon>Bacillati</taxon>
        <taxon>Actinomycetota</taxon>
        <taxon>Actinomycetes</taxon>
        <taxon>Micrococcales</taxon>
        <taxon>Micrococcaceae</taxon>
        <taxon>Nesterenkonia</taxon>
    </lineage>
</organism>
<reference evidence="2" key="1">
    <citation type="journal article" date="2019" name="Int. J. Syst. Evol. Microbiol.">
        <title>The Global Catalogue of Microorganisms (GCM) 10K type strain sequencing project: providing services to taxonomists for standard genome sequencing and annotation.</title>
        <authorList>
            <consortium name="The Broad Institute Genomics Platform"/>
            <consortium name="The Broad Institute Genome Sequencing Center for Infectious Disease"/>
            <person name="Wu L."/>
            <person name="Ma J."/>
        </authorList>
    </citation>
    <scope>NUCLEOTIDE SEQUENCE [LARGE SCALE GENOMIC DNA]</scope>
    <source>
        <strain evidence="2">JCM 14309</strain>
    </source>
</reference>
<dbReference type="Proteomes" id="UP001500236">
    <property type="component" value="Unassembled WGS sequence"/>
</dbReference>
<evidence type="ECO:0000313" key="1">
    <source>
        <dbReference type="EMBL" id="GAA3058977.1"/>
    </source>
</evidence>
<evidence type="ECO:0000313" key="2">
    <source>
        <dbReference type="Proteomes" id="UP001500236"/>
    </source>
</evidence>
<sequence length="85" mass="8708">MLAGLALLIGRDVVELVVRELAHGVAILRLCADCGRTVRRTGEPGPLVASELNISKLVIAELLISTVTGGRPEPAAARRVGGAGA</sequence>
<keyword evidence="2" id="KW-1185">Reference proteome</keyword>
<proteinExistence type="predicted"/>
<accession>A0ABP6LW16</accession>
<comment type="caution">
    <text evidence="1">The sequence shown here is derived from an EMBL/GenBank/DDBJ whole genome shotgun (WGS) entry which is preliminary data.</text>
</comment>
<protein>
    <submittedName>
        <fullName evidence="1">Uncharacterized protein</fullName>
    </submittedName>
</protein>